<keyword evidence="1" id="KW-1133">Transmembrane helix</keyword>
<keyword evidence="1" id="KW-0472">Membrane</keyword>
<dbReference type="EMBL" id="WNEG01000008">
    <property type="protein sequence ID" value="NMG82606.1"/>
    <property type="molecule type" value="Genomic_DNA"/>
</dbReference>
<accession>A0A848D6W1</accession>
<protein>
    <submittedName>
        <fullName evidence="2">Uncharacterized protein</fullName>
    </submittedName>
</protein>
<proteinExistence type="predicted"/>
<keyword evidence="1" id="KW-0812">Transmembrane</keyword>
<dbReference type="AlphaFoldDB" id="A0A848D6W1"/>
<evidence type="ECO:0000256" key="1">
    <source>
        <dbReference type="SAM" id="Phobius"/>
    </source>
</evidence>
<feature type="transmembrane region" description="Helical" evidence="1">
    <location>
        <begin position="40"/>
        <end position="62"/>
    </location>
</feature>
<gene>
    <name evidence="2" type="ORF">GIS02_00145</name>
</gene>
<evidence type="ECO:0000313" key="2">
    <source>
        <dbReference type="EMBL" id="NMG82606.1"/>
    </source>
</evidence>
<comment type="caution">
    <text evidence="2">The sequence shown here is derived from an EMBL/GenBank/DDBJ whole genome shotgun (WGS) entry which is preliminary data.</text>
</comment>
<name>A0A848D6W1_9EURY</name>
<reference evidence="2" key="1">
    <citation type="journal article" date="2020" name="MBio">
        <title>'Candidatus Ethanoperedens,' a Thermophilic Genus of Archaea Mediating the Anaerobic Oxidation of Ethane.</title>
        <authorList>
            <person name="Hahn C.J."/>
            <person name="Laso-Perez R."/>
            <person name="Vulcano F."/>
            <person name="Vaziourakis K.M."/>
            <person name="Stokke R."/>
            <person name="Steen I.H."/>
            <person name="Teske A."/>
            <person name="Boetius A."/>
            <person name="Liebeke M."/>
            <person name="Amann R."/>
            <person name="Knittel K."/>
            <person name="Wegener G."/>
        </authorList>
    </citation>
    <scope>NUCLEOTIDE SEQUENCE</scope>
    <source>
        <strain evidence="2">GoM-Arc1-LC-WB58</strain>
    </source>
</reference>
<organism evidence="2 3">
    <name type="scientific">Candidatus Ethanoperedens thermophilum</name>
    <dbReference type="NCBI Taxonomy" id="2766897"/>
    <lineage>
        <taxon>Archaea</taxon>
        <taxon>Methanobacteriati</taxon>
        <taxon>Methanobacteriota</taxon>
        <taxon>Stenosarchaea group</taxon>
        <taxon>Methanomicrobia</taxon>
        <taxon>Methanosarcinales</taxon>
        <taxon>Methanosarcinales incertae sedis</taxon>
        <taxon>GOM Arc I cluster</taxon>
        <taxon>Candidatus Ethanoperedens</taxon>
    </lineage>
</organism>
<sequence>MDTEIINQHLEWVKSIESKYSYVEQESEEFDAFFEVAGRVSGAAVGMAIGGWAASGALAAILHKAGSMVDKKLGL</sequence>
<evidence type="ECO:0000313" key="3">
    <source>
        <dbReference type="Proteomes" id="UP000606580"/>
    </source>
</evidence>
<dbReference type="Proteomes" id="UP000606580">
    <property type="component" value="Unassembled WGS sequence"/>
</dbReference>